<comment type="caution">
    <text evidence="17">The sequence shown here is derived from an EMBL/GenBank/DDBJ whole genome shotgun (WGS) entry which is preliminary data.</text>
</comment>
<evidence type="ECO:0000256" key="2">
    <source>
        <dbReference type="ARBA" id="ARBA00010863"/>
    </source>
</evidence>
<dbReference type="Pfam" id="PF00100">
    <property type="entry name" value="Zona_pellucida"/>
    <property type="match status" value="1"/>
</dbReference>
<keyword evidence="12" id="KW-0278">Fertilization</keyword>
<dbReference type="CDD" id="cd00111">
    <property type="entry name" value="Trefoil"/>
    <property type="match status" value="1"/>
</dbReference>
<keyword evidence="11" id="KW-0325">Glycoprotein</keyword>
<dbReference type="PROSITE" id="PS51034">
    <property type="entry name" value="ZP_2"/>
    <property type="match status" value="1"/>
</dbReference>
<feature type="domain" description="P-type" evidence="16">
    <location>
        <begin position="22"/>
        <end position="62"/>
    </location>
</feature>
<gene>
    <name evidence="17" type="ORF">G4P62_007735</name>
</gene>
<evidence type="ECO:0000256" key="6">
    <source>
        <dbReference type="ARBA" id="ARBA00022685"/>
    </source>
</evidence>
<dbReference type="InterPro" id="IPR017957">
    <property type="entry name" value="P_trefoil_CS"/>
</dbReference>
<dbReference type="PANTHER" id="PTHR23343">
    <property type="entry name" value="ZONA PELLUCIDA SPERM-BINDING PROTEIN"/>
    <property type="match status" value="1"/>
</dbReference>
<keyword evidence="5" id="KW-0272">Extracellular matrix</keyword>
<dbReference type="InterPro" id="IPR055356">
    <property type="entry name" value="ZP-N"/>
</dbReference>
<dbReference type="Gene3D" id="2.60.40.3210">
    <property type="entry name" value="Zona pellucida, ZP-N domain"/>
    <property type="match status" value="1"/>
</dbReference>
<dbReference type="Pfam" id="PF23344">
    <property type="entry name" value="ZP-N"/>
    <property type="match status" value="1"/>
</dbReference>
<evidence type="ECO:0000313" key="18">
    <source>
        <dbReference type="Proteomes" id="UP000822369"/>
    </source>
</evidence>
<dbReference type="Proteomes" id="UP000822369">
    <property type="component" value="Chromosome 10"/>
</dbReference>
<dbReference type="Gene3D" id="2.60.40.4100">
    <property type="entry name" value="Zona pellucida, ZP-C domain"/>
    <property type="match status" value="1"/>
</dbReference>
<evidence type="ECO:0000256" key="9">
    <source>
        <dbReference type="ARBA" id="ARBA00023136"/>
    </source>
</evidence>
<evidence type="ECO:0000256" key="1">
    <source>
        <dbReference type="ARBA" id="ARBA00004251"/>
    </source>
</evidence>
<feature type="disulfide bond" evidence="14">
    <location>
        <begin position="34"/>
        <end position="49"/>
    </location>
</feature>
<dbReference type="PROSITE" id="PS00025">
    <property type="entry name" value="P_TREFOIL_1"/>
    <property type="match status" value="1"/>
</dbReference>
<keyword evidence="9" id="KW-0472">Membrane</keyword>
<evidence type="ECO:0000256" key="12">
    <source>
        <dbReference type="ARBA" id="ARBA00023279"/>
    </source>
</evidence>
<evidence type="ECO:0000256" key="5">
    <source>
        <dbReference type="ARBA" id="ARBA00022530"/>
    </source>
</evidence>
<keyword evidence="4" id="KW-0964">Secreted</keyword>
<evidence type="ECO:0000256" key="3">
    <source>
        <dbReference type="ARBA" id="ARBA00022475"/>
    </source>
</evidence>
<dbReference type="GO" id="GO:0035804">
    <property type="term" value="F:structural constituent of egg coat"/>
    <property type="evidence" value="ECO:0007669"/>
    <property type="project" value="TreeGrafter"/>
</dbReference>
<dbReference type="PROSITE" id="PS51448">
    <property type="entry name" value="P_TREFOIL_2"/>
    <property type="match status" value="1"/>
</dbReference>
<dbReference type="GO" id="GO:0035805">
    <property type="term" value="C:egg coat"/>
    <property type="evidence" value="ECO:0007669"/>
    <property type="project" value="UniProtKB-SubCell"/>
</dbReference>
<evidence type="ECO:0000256" key="10">
    <source>
        <dbReference type="ARBA" id="ARBA00023157"/>
    </source>
</evidence>
<evidence type="ECO:0000256" key="14">
    <source>
        <dbReference type="PROSITE-ProRule" id="PRU00779"/>
    </source>
</evidence>
<dbReference type="KEGG" id="nfu:107382199"/>
<keyword evidence="8" id="KW-1133">Transmembrane helix</keyword>
<comment type="caution">
    <text evidence="14">Lacks conserved residue(s) required for the propagation of feature annotation.</text>
</comment>
<dbReference type="EMBL" id="JAAVVJ010000010">
    <property type="protein sequence ID" value="KAF7213096.1"/>
    <property type="molecule type" value="Genomic_DNA"/>
</dbReference>
<reference evidence="17" key="1">
    <citation type="submission" date="2020-03" db="EMBL/GenBank/DDBJ databases">
        <title>Intra-Species Differences in Population Size shape Life History and Genome Evolution.</title>
        <authorList>
            <person name="Willemsen D."/>
            <person name="Cui R."/>
            <person name="Valenzano D.R."/>
        </authorList>
    </citation>
    <scope>NUCLEOTIDE SEQUENCE</scope>
    <source>
        <strain evidence="17">GRZ</strain>
        <tissue evidence="17">Whole</tissue>
    </source>
</reference>
<dbReference type="InterPro" id="IPR000519">
    <property type="entry name" value="P_trefoil_dom"/>
</dbReference>
<protein>
    <submittedName>
        <fullName evidence="17">Transcript variant X2</fullName>
    </submittedName>
</protein>
<dbReference type="InterPro" id="IPR051148">
    <property type="entry name" value="Zona_Pellucida_Domain_gp"/>
</dbReference>
<evidence type="ECO:0000259" key="15">
    <source>
        <dbReference type="PROSITE" id="PS51034"/>
    </source>
</evidence>
<evidence type="ECO:0000256" key="13">
    <source>
        <dbReference type="ARBA" id="ARBA00024183"/>
    </source>
</evidence>
<evidence type="ECO:0000256" key="7">
    <source>
        <dbReference type="ARBA" id="ARBA00022692"/>
    </source>
</evidence>
<comment type="subcellular location">
    <subcellularLocation>
        <location evidence="1">Cell membrane</location>
        <topology evidence="1">Single-pass type I membrane protein</topology>
    </subcellularLocation>
    <subcellularLocation>
        <location evidence="13">Zona pellucida</location>
    </subcellularLocation>
</comment>
<dbReference type="OMA" id="STHACYY"/>
<organism evidence="17 18">
    <name type="scientific">Nothobranchius furzeri</name>
    <name type="common">Turquoise killifish</name>
    <dbReference type="NCBI Taxonomy" id="105023"/>
    <lineage>
        <taxon>Eukaryota</taxon>
        <taxon>Metazoa</taxon>
        <taxon>Chordata</taxon>
        <taxon>Craniata</taxon>
        <taxon>Vertebrata</taxon>
        <taxon>Euteleostomi</taxon>
        <taxon>Actinopterygii</taxon>
        <taxon>Neopterygii</taxon>
        <taxon>Teleostei</taxon>
        <taxon>Neoteleostei</taxon>
        <taxon>Acanthomorphata</taxon>
        <taxon>Ovalentaria</taxon>
        <taxon>Atherinomorphae</taxon>
        <taxon>Cyprinodontiformes</taxon>
        <taxon>Nothobranchiidae</taxon>
        <taxon>Nothobranchius</taxon>
    </lineage>
</organism>
<proteinExistence type="inferred from homology"/>
<feature type="domain" description="ZP" evidence="15">
    <location>
        <begin position="64"/>
        <end position="329"/>
    </location>
</feature>
<evidence type="ECO:0000256" key="8">
    <source>
        <dbReference type="ARBA" id="ARBA00022989"/>
    </source>
</evidence>
<dbReference type="InterPro" id="IPR055355">
    <property type="entry name" value="ZP-C"/>
</dbReference>
<evidence type="ECO:0000313" key="17">
    <source>
        <dbReference type="EMBL" id="KAF7213096.1"/>
    </source>
</evidence>
<keyword evidence="6" id="KW-0165">Cleavage on pair of basic residues</keyword>
<dbReference type="GO" id="GO:0005886">
    <property type="term" value="C:plasma membrane"/>
    <property type="evidence" value="ECO:0007669"/>
    <property type="project" value="UniProtKB-SubCell"/>
</dbReference>
<dbReference type="InterPro" id="IPR044913">
    <property type="entry name" value="P_trefoil_dom_sf"/>
</dbReference>
<dbReference type="Gene3D" id="4.10.110.10">
    <property type="entry name" value="Spasmolytic Protein, domain 1"/>
    <property type="match status" value="1"/>
</dbReference>
<keyword evidence="3" id="KW-1003">Cell membrane</keyword>
<evidence type="ECO:0000256" key="4">
    <source>
        <dbReference type="ARBA" id="ARBA00022525"/>
    </source>
</evidence>
<dbReference type="GO" id="GO:0032190">
    <property type="term" value="F:acrosin binding"/>
    <property type="evidence" value="ECO:0007669"/>
    <property type="project" value="TreeGrafter"/>
</dbReference>
<dbReference type="SMART" id="SM00018">
    <property type="entry name" value="PD"/>
    <property type="match status" value="1"/>
</dbReference>
<feature type="disulfide bond" evidence="14">
    <location>
        <begin position="24"/>
        <end position="50"/>
    </location>
</feature>
<dbReference type="Pfam" id="PF00088">
    <property type="entry name" value="Trefoil"/>
    <property type="match status" value="1"/>
</dbReference>
<name>A0A9D2Y361_NOTFU</name>
<dbReference type="PANTHER" id="PTHR23343:SF117">
    <property type="entry name" value="ZONA PELLUCIDA SPERM-BINDING PROTEIN 4-LIKE ISOFORM X1"/>
    <property type="match status" value="1"/>
</dbReference>
<evidence type="ECO:0000259" key="16">
    <source>
        <dbReference type="PROSITE" id="PS51448"/>
    </source>
</evidence>
<evidence type="ECO:0000256" key="11">
    <source>
        <dbReference type="ARBA" id="ARBA00023180"/>
    </source>
</evidence>
<dbReference type="GO" id="GO:0060468">
    <property type="term" value="P:prevention of polyspermy"/>
    <property type="evidence" value="ECO:0007669"/>
    <property type="project" value="TreeGrafter"/>
</dbReference>
<comment type="similarity">
    <text evidence="2">Belongs to the ZP domain family. ZPB subfamily.</text>
</comment>
<keyword evidence="10 14" id="KW-1015">Disulfide bond</keyword>
<dbReference type="InterPro" id="IPR001507">
    <property type="entry name" value="ZP_dom"/>
</dbReference>
<keyword evidence="7" id="KW-0812">Transmembrane</keyword>
<dbReference type="AlphaFoldDB" id="A0A9D2Y361"/>
<dbReference type="InterPro" id="IPR042235">
    <property type="entry name" value="ZP-C_dom"/>
</dbReference>
<sequence>MTDGGKKEAQVSCPVVTPRSEQECNLPSEYRLPCGSSSISQTRCLSMGCCFNKHPPACYYPMDECTIDRHMIFSVPASLTDPPLSPALLVAANNATCKPLRATTKYALFNIPMDGCGTRRVVLGKTVVYMLEITNVVQTVSLNYGTITRDSPVRLLVECRYVPGTVLSVGYVVKTPTFGPEIHTQGVFGVQLRIAKDAEYSSYYPQYHQPLHMLLGKPLHLEVRLLNSPDPSLVLLVHFCVAYPRSGKAVWVLLYNGCPNPLDPAPPQTVMSDPKPPSPRSQTRRFTISTFQFLPDGELKDMDEEIYFMCSTEICSPHDGPCVEGCFGH</sequence>
<accession>A0A9D2Y361</accession>
<dbReference type="GO" id="GO:0007339">
    <property type="term" value="P:binding of sperm to zona pellucida"/>
    <property type="evidence" value="ECO:0007669"/>
    <property type="project" value="TreeGrafter"/>
</dbReference>
<dbReference type="SUPFAM" id="SSF57492">
    <property type="entry name" value="Trefoil"/>
    <property type="match status" value="1"/>
</dbReference>
<dbReference type="SMART" id="SM00241">
    <property type="entry name" value="ZP"/>
    <property type="match status" value="1"/>
</dbReference>